<evidence type="ECO:0000256" key="4">
    <source>
        <dbReference type="ARBA" id="ARBA00022676"/>
    </source>
</evidence>
<comment type="caution">
    <text evidence="10">Lacks conserved residue(s) required for the propagation of feature annotation.</text>
</comment>
<keyword evidence="8 10" id="KW-1133">Transmembrane helix</keyword>
<evidence type="ECO:0000256" key="6">
    <source>
        <dbReference type="ARBA" id="ARBA00022692"/>
    </source>
</evidence>
<evidence type="ECO:0000313" key="11">
    <source>
        <dbReference type="Proteomes" id="UP000095283"/>
    </source>
</evidence>
<keyword evidence="9 10" id="KW-0472">Membrane</keyword>
<dbReference type="WBParaSite" id="Hba_11283">
    <property type="protein sequence ID" value="Hba_11283"/>
    <property type="gene ID" value="Hba_11283"/>
</dbReference>
<dbReference type="Pfam" id="PF03155">
    <property type="entry name" value="Alg6_Alg8"/>
    <property type="match status" value="1"/>
</dbReference>
<dbReference type="AlphaFoldDB" id="A0A1I7X1F4"/>
<evidence type="ECO:0000256" key="10">
    <source>
        <dbReference type="RuleBase" id="RU363110"/>
    </source>
</evidence>
<feature type="transmembrane region" description="Helical" evidence="10">
    <location>
        <begin position="89"/>
        <end position="109"/>
    </location>
</feature>
<dbReference type="InterPro" id="IPR004856">
    <property type="entry name" value="Glyco_trans_ALG6/ALG8"/>
</dbReference>
<organism evidence="11 12">
    <name type="scientific">Heterorhabditis bacteriophora</name>
    <name type="common">Entomopathogenic nematode worm</name>
    <dbReference type="NCBI Taxonomy" id="37862"/>
    <lineage>
        <taxon>Eukaryota</taxon>
        <taxon>Metazoa</taxon>
        <taxon>Ecdysozoa</taxon>
        <taxon>Nematoda</taxon>
        <taxon>Chromadorea</taxon>
        <taxon>Rhabditida</taxon>
        <taxon>Rhabditina</taxon>
        <taxon>Rhabditomorpha</taxon>
        <taxon>Strongyloidea</taxon>
        <taxon>Heterorhabditidae</taxon>
        <taxon>Heterorhabditis</taxon>
    </lineage>
</organism>
<protein>
    <recommendedName>
        <fullName evidence="10">Alpha-1,3-glucosyltransferase</fullName>
        <ecNumber evidence="10">2.4.1.-</ecNumber>
    </recommendedName>
</protein>
<comment type="pathway">
    <text evidence="2 10">Protein modification; protein glycosylation.</text>
</comment>
<dbReference type="GO" id="GO:0005789">
    <property type="term" value="C:endoplasmic reticulum membrane"/>
    <property type="evidence" value="ECO:0007669"/>
    <property type="project" value="UniProtKB-SubCell"/>
</dbReference>
<keyword evidence="7 10" id="KW-0256">Endoplasmic reticulum</keyword>
<evidence type="ECO:0000313" key="12">
    <source>
        <dbReference type="WBParaSite" id="Hba_11283"/>
    </source>
</evidence>
<feature type="transmembrane region" description="Helical" evidence="10">
    <location>
        <begin position="130"/>
        <end position="150"/>
    </location>
</feature>
<dbReference type="EC" id="2.4.1.-" evidence="10"/>
<dbReference type="UniPathway" id="UPA00378"/>
<comment type="similarity">
    <text evidence="3 10">Belongs to the ALG6/ALG8 glucosyltransferase family.</text>
</comment>
<keyword evidence="5 10" id="KW-0808">Transferase</keyword>
<comment type="subcellular location">
    <subcellularLocation>
        <location evidence="1 10">Endoplasmic reticulum membrane</location>
        <topology evidence="1 10">Multi-pass membrane protein</topology>
    </subcellularLocation>
</comment>
<feature type="transmembrane region" description="Helical" evidence="10">
    <location>
        <begin position="33"/>
        <end position="55"/>
    </location>
</feature>
<proteinExistence type="inferred from homology"/>
<dbReference type="PANTHER" id="PTHR12413">
    <property type="entry name" value="DOLICHYL GLYCOSYLTRANSFERASE"/>
    <property type="match status" value="1"/>
</dbReference>
<evidence type="ECO:0000256" key="1">
    <source>
        <dbReference type="ARBA" id="ARBA00004477"/>
    </source>
</evidence>
<evidence type="ECO:0000256" key="3">
    <source>
        <dbReference type="ARBA" id="ARBA00008715"/>
    </source>
</evidence>
<evidence type="ECO:0000256" key="7">
    <source>
        <dbReference type="ARBA" id="ARBA00022824"/>
    </source>
</evidence>
<keyword evidence="6 10" id="KW-0812">Transmembrane</keyword>
<evidence type="ECO:0000256" key="2">
    <source>
        <dbReference type="ARBA" id="ARBA00004922"/>
    </source>
</evidence>
<evidence type="ECO:0000256" key="8">
    <source>
        <dbReference type="ARBA" id="ARBA00022989"/>
    </source>
</evidence>
<dbReference type="GO" id="GO:0042281">
    <property type="term" value="F:dolichyl pyrophosphate Man9GlcNAc2 alpha-1,3-glucosyltransferase activity"/>
    <property type="evidence" value="ECO:0007669"/>
    <property type="project" value="TreeGrafter"/>
</dbReference>
<keyword evidence="11" id="KW-1185">Reference proteome</keyword>
<name>A0A1I7X1F4_HETBA</name>
<sequence>MNRFIYILKKFFQNDVINNAKQRKEKSNTTVDWIQILFLLCLVLTVQLILAVGSYSGNFYVYNSEGKSPMYGDYEAQRHWMEITYNLPVEQWCVFPQNGLLFYILLYLLQRPFLDNFTYSSVFIVRKNSLNFLAYLYPYINILVCFFFFLRFSN</sequence>
<dbReference type="PANTHER" id="PTHR12413:SF1">
    <property type="entry name" value="DOLICHYL PYROPHOSPHATE MAN9GLCNAC2 ALPHA-1,3-GLUCOSYLTRANSFERASE"/>
    <property type="match status" value="1"/>
</dbReference>
<accession>A0A1I7X1F4</accession>
<evidence type="ECO:0000256" key="5">
    <source>
        <dbReference type="ARBA" id="ARBA00022679"/>
    </source>
</evidence>
<dbReference type="Proteomes" id="UP000095283">
    <property type="component" value="Unplaced"/>
</dbReference>
<reference evidence="12" key="1">
    <citation type="submission" date="2016-11" db="UniProtKB">
        <authorList>
            <consortium name="WormBaseParasite"/>
        </authorList>
    </citation>
    <scope>IDENTIFICATION</scope>
</reference>
<evidence type="ECO:0000256" key="9">
    <source>
        <dbReference type="ARBA" id="ARBA00023136"/>
    </source>
</evidence>
<keyword evidence="4 10" id="KW-0328">Glycosyltransferase</keyword>